<feature type="domain" description="PDZ" evidence="7">
    <location>
        <begin position="245"/>
        <end position="319"/>
    </location>
</feature>
<feature type="signal peptide" evidence="6">
    <location>
        <begin position="1"/>
        <end position="23"/>
    </location>
</feature>
<dbReference type="SUPFAM" id="SSF52096">
    <property type="entry name" value="ClpP/crotonase"/>
    <property type="match status" value="1"/>
</dbReference>
<dbReference type="Pfam" id="PF00595">
    <property type="entry name" value="PDZ"/>
    <property type="match status" value="1"/>
</dbReference>
<evidence type="ECO:0000256" key="6">
    <source>
        <dbReference type="SAM" id="SignalP"/>
    </source>
</evidence>
<dbReference type="SMART" id="SM00228">
    <property type="entry name" value="PDZ"/>
    <property type="match status" value="1"/>
</dbReference>
<dbReference type="Pfam" id="PF11818">
    <property type="entry name" value="DUF3340"/>
    <property type="match status" value="1"/>
</dbReference>
<keyword evidence="2 5" id="KW-0645">Protease</keyword>
<keyword evidence="3 5" id="KW-0378">Hydrolase</keyword>
<dbReference type="SMART" id="SM00245">
    <property type="entry name" value="TSPc"/>
    <property type="match status" value="1"/>
</dbReference>
<dbReference type="InterPro" id="IPR004447">
    <property type="entry name" value="Peptidase_S41A"/>
</dbReference>
<evidence type="ECO:0000256" key="5">
    <source>
        <dbReference type="RuleBase" id="RU004404"/>
    </source>
</evidence>
<evidence type="ECO:0000256" key="4">
    <source>
        <dbReference type="ARBA" id="ARBA00022825"/>
    </source>
</evidence>
<dbReference type="GO" id="GO:0007165">
    <property type="term" value="P:signal transduction"/>
    <property type="evidence" value="ECO:0007669"/>
    <property type="project" value="TreeGrafter"/>
</dbReference>
<gene>
    <name evidence="8" type="ORF">CDL10_05395</name>
</gene>
<dbReference type="PROSITE" id="PS51257">
    <property type="entry name" value="PROKAR_LIPOPROTEIN"/>
    <property type="match status" value="1"/>
</dbReference>
<accession>A0A2M9R599</accession>
<dbReference type="InterPro" id="IPR020992">
    <property type="entry name" value="Tail_Prtase_C"/>
</dbReference>
<keyword evidence="4 5" id="KW-0720">Serine protease</keyword>
<dbReference type="EMBL" id="NIPO01000001">
    <property type="protein sequence ID" value="PJR04021.1"/>
    <property type="molecule type" value="Genomic_DNA"/>
</dbReference>
<evidence type="ECO:0000256" key="1">
    <source>
        <dbReference type="ARBA" id="ARBA00009179"/>
    </source>
</evidence>
<evidence type="ECO:0000256" key="3">
    <source>
        <dbReference type="ARBA" id="ARBA00022801"/>
    </source>
</evidence>
<dbReference type="InterPro" id="IPR001478">
    <property type="entry name" value="PDZ"/>
</dbReference>
<dbReference type="GO" id="GO:0030288">
    <property type="term" value="C:outer membrane-bounded periplasmic space"/>
    <property type="evidence" value="ECO:0007669"/>
    <property type="project" value="TreeGrafter"/>
</dbReference>
<dbReference type="Gene3D" id="3.90.226.10">
    <property type="entry name" value="2-enoyl-CoA Hydratase, Chain A, domain 1"/>
    <property type="match status" value="1"/>
</dbReference>
<proteinExistence type="inferred from homology"/>
<evidence type="ECO:0000259" key="7">
    <source>
        <dbReference type="PROSITE" id="PS50106"/>
    </source>
</evidence>
<keyword evidence="6" id="KW-0732">Signal</keyword>
<evidence type="ECO:0000313" key="9">
    <source>
        <dbReference type="Proteomes" id="UP000231960"/>
    </source>
</evidence>
<dbReference type="PANTHER" id="PTHR32060">
    <property type="entry name" value="TAIL-SPECIFIC PROTEASE"/>
    <property type="match status" value="1"/>
</dbReference>
<dbReference type="InterPro" id="IPR036034">
    <property type="entry name" value="PDZ_sf"/>
</dbReference>
<dbReference type="FunFam" id="3.90.226.10:FF:000090">
    <property type="entry name" value="Tail-specific protease"/>
    <property type="match status" value="1"/>
</dbReference>
<evidence type="ECO:0000313" key="8">
    <source>
        <dbReference type="EMBL" id="PJR04021.1"/>
    </source>
</evidence>
<dbReference type="AlphaFoldDB" id="A0A2M9R599"/>
<dbReference type="OrthoDB" id="9812068at2"/>
<feature type="chain" id="PRO_5014877042" evidence="6">
    <location>
        <begin position="24"/>
        <end position="695"/>
    </location>
</feature>
<dbReference type="InterPro" id="IPR029045">
    <property type="entry name" value="ClpP/crotonase-like_dom_sf"/>
</dbReference>
<dbReference type="InterPro" id="IPR005151">
    <property type="entry name" value="Tail-specific_protease"/>
</dbReference>
<dbReference type="PROSITE" id="PS50106">
    <property type="entry name" value="PDZ"/>
    <property type="match status" value="1"/>
</dbReference>
<protein>
    <submittedName>
        <fullName evidence="8">Tail-specific protease</fullName>
    </submittedName>
</protein>
<dbReference type="GO" id="GO:0008236">
    <property type="term" value="F:serine-type peptidase activity"/>
    <property type="evidence" value="ECO:0007669"/>
    <property type="project" value="UniProtKB-KW"/>
</dbReference>
<reference evidence="8 9" key="1">
    <citation type="submission" date="2017-06" db="EMBL/GenBank/DDBJ databases">
        <title>Description of Avrilella dinanensis gen. nov. sp. nov.</title>
        <authorList>
            <person name="Leyer C."/>
            <person name="Sassi M."/>
            <person name="Minet J."/>
            <person name="Kayal S."/>
            <person name="Cattoir V."/>
        </authorList>
    </citation>
    <scope>NUCLEOTIDE SEQUENCE [LARGE SCALE GENOMIC DNA]</scope>
    <source>
        <strain evidence="8 9">UR159</strain>
    </source>
</reference>
<sequence length="695" mass="80211">MKRNYKILLFVVFLAAASCSFMAKKNTPDPEKESMLMELISFIIQNGHYDPADVNDEFSGKVYKNYLDALDGSKRFFLQEDVDLMNQFEHQIDDLIKEKSFSFFDMSYNLHQQRMKEVQGFYEEILDKPFDFSTNESIDTDYEKQPYVTTTEELKERWKIQLKYTVLSSINNKLSIQKELDDDDKEKNKTFEEIEKESRESAKKSLDEFFDAMLDISREEWLGIYLNCIVEQFDPHTNYLSPDNKEKFDESMSGSMEGIGATLRKKDDYVEITEVLPGGPAWRGKELENGDLVLKVAQGSEEAVDITGMRLTKVVKMIKGKKGTEVKLTVKKVDGSIKIISIIRDRFEIQETFAKSTIIETENGKYGLINLPKFYVSDESNEYRNAFTDVQKEVELLKEQDVEGIIMDLRNNGGGSLKTVVDMVGLFVKNGPVVQVKNSKGQSQALENYGIKTIWTGPLVVLVNNYSASASEIFAAAIQDYNRGLVLGSKHTFGKGTVQNYFVLNDLIQKNDIDLGALKFTSQKFYRINGGSTQLKGVESDIILPDRFSYIDTGERDYDNAMPWDKIKPASYKKLPHHFEQVIRESQERIRNNENFRLIDSNAQWINERQNDKVFSLNMEEFKQKAEKIEEKSKEYESLKKYKNQLVFKSLPSEVSLFEQDTVLKSKREVWHENMQEDLYIEEAVNVLNDLKKAS</sequence>
<evidence type="ECO:0000256" key="2">
    <source>
        <dbReference type="ARBA" id="ARBA00022670"/>
    </source>
</evidence>
<dbReference type="CDD" id="cd07560">
    <property type="entry name" value="Peptidase_S41_CPP"/>
    <property type="match status" value="1"/>
</dbReference>
<comment type="similarity">
    <text evidence="1 5">Belongs to the peptidase S41A family.</text>
</comment>
<dbReference type="RefSeq" id="WP_100677587.1">
    <property type="nucleotide sequence ID" value="NZ_NIPO01000001.1"/>
</dbReference>
<dbReference type="SUPFAM" id="SSF50156">
    <property type="entry name" value="PDZ domain-like"/>
    <property type="match status" value="1"/>
</dbReference>
<name>A0A2M9R599_9FLAO</name>
<dbReference type="Pfam" id="PF17804">
    <property type="entry name" value="TSP_NTD"/>
    <property type="match status" value="1"/>
</dbReference>
<dbReference type="InterPro" id="IPR040573">
    <property type="entry name" value="TSP_N"/>
</dbReference>
<dbReference type="Pfam" id="PF03572">
    <property type="entry name" value="Peptidase_S41"/>
    <property type="match status" value="1"/>
</dbReference>
<comment type="caution">
    <text evidence="8">The sequence shown here is derived from an EMBL/GenBank/DDBJ whole genome shotgun (WGS) entry which is preliminary data.</text>
</comment>
<dbReference type="Gene3D" id="2.30.42.10">
    <property type="match status" value="1"/>
</dbReference>
<keyword evidence="9" id="KW-1185">Reference proteome</keyword>
<dbReference type="GO" id="GO:0004175">
    <property type="term" value="F:endopeptidase activity"/>
    <property type="evidence" value="ECO:0007669"/>
    <property type="project" value="TreeGrafter"/>
</dbReference>
<dbReference type="GO" id="GO:0006508">
    <property type="term" value="P:proteolysis"/>
    <property type="evidence" value="ECO:0007669"/>
    <property type="project" value="UniProtKB-KW"/>
</dbReference>
<dbReference type="PANTHER" id="PTHR32060:SF22">
    <property type="entry name" value="CARBOXYL-TERMINAL-PROCESSING PEPTIDASE 3, CHLOROPLASTIC"/>
    <property type="match status" value="1"/>
</dbReference>
<dbReference type="Proteomes" id="UP000231960">
    <property type="component" value="Unassembled WGS sequence"/>
</dbReference>
<organism evidence="8 9">
    <name type="scientific">Avrilella dinanensis</name>
    <dbReference type="NCBI Taxonomy" id="2008672"/>
    <lineage>
        <taxon>Bacteria</taxon>
        <taxon>Pseudomonadati</taxon>
        <taxon>Bacteroidota</taxon>
        <taxon>Flavobacteriia</taxon>
        <taxon>Flavobacteriales</taxon>
        <taxon>Flavobacteriaceae</taxon>
        <taxon>Avrilella</taxon>
    </lineage>
</organism>
<dbReference type="NCBIfam" id="TIGR00225">
    <property type="entry name" value="prc"/>
    <property type="match status" value="1"/>
</dbReference>
<dbReference type="CDD" id="cd06782">
    <property type="entry name" value="cpPDZ_CPP-like"/>
    <property type="match status" value="1"/>
</dbReference>